<dbReference type="AlphaFoldDB" id="A0A553N7Q6"/>
<feature type="compositionally biased region" description="Acidic residues" evidence="3">
    <location>
        <begin position="20"/>
        <end position="29"/>
    </location>
</feature>
<dbReference type="Pfam" id="PF00379">
    <property type="entry name" value="Chitin_bind_4"/>
    <property type="match status" value="1"/>
</dbReference>
<evidence type="ECO:0000256" key="2">
    <source>
        <dbReference type="PROSITE-ProRule" id="PRU00497"/>
    </source>
</evidence>
<proteinExistence type="predicted"/>
<feature type="compositionally biased region" description="Basic and acidic residues" evidence="3">
    <location>
        <begin position="30"/>
        <end position="39"/>
    </location>
</feature>
<dbReference type="STRING" id="6832.A0A553N7Q6"/>
<sequence>MPIVAPVGREEKQEDLEKKEEEEEQEEEQEDKKEDKEKTGNYSECLVVQDDTPGLLLLELFQYCPLFFQFIAFITLAVTLGSGAHIRYVRDSGSYADAGANSRSGLTVAPAEPIAIVRSVFNGPTGDNPDFDFSYEAENGIKQETTGSMKEVDGAEVMVMRGSYSYIDENGDDVLVTWEADENGYRAKSDILPIAPEIPFEDQAIAVAAQIRFAQEELARNANSASQEDYSGASSQQSQTFAARTTTNYGAAPTPVISPAPASTAAPFRASAPASSGYTSGNAVEDIPTYESKPVVQEVRFVEVAQPRRQYEPVVEETRAVEPEPLNRYQSQSQVTNGRSTRTFGNERVSPVQAKSRSQPDYIRYLLE</sequence>
<feature type="compositionally biased region" description="Low complexity" evidence="3">
    <location>
        <begin position="260"/>
        <end position="276"/>
    </location>
</feature>
<protein>
    <submittedName>
        <fullName evidence="4">Uncharacterized protein</fullName>
    </submittedName>
</protein>
<gene>
    <name evidence="4" type="ORF">TCAL_14999</name>
</gene>
<dbReference type="EMBL" id="VCGU01000459">
    <property type="protein sequence ID" value="TRY61475.1"/>
    <property type="molecule type" value="Genomic_DNA"/>
</dbReference>
<keyword evidence="5" id="KW-1185">Reference proteome</keyword>
<evidence type="ECO:0000313" key="4">
    <source>
        <dbReference type="EMBL" id="TRY61475.1"/>
    </source>
</evidence>
<feature type="compositionally biased region" description="Polar residues" evidence="3">
    <location>
        <begin position="328"/>
        <end position="344"/>
    </location>
</feature>
<evidence type="ECO:0000256" key="1">
    <source>
        <dbReference type="ARBA" id="ARBA00022460"/>
    </source>
</evidence>
<accession>A0A553N7Q6</accession>
<dbReference type="InterPro" id="IPR050468">
    <property type="entry name" value="Cuticle_Struct_Prot"/>
</dbReference>
<dbReference type="PRINTS" id="PR00947">
    <property type="entry name" value="CUTICLE"/>
</dbReference>
<name>A0A553N7Q6_TIGCA</name>
<reference evidence="4 5" key="1">
    <citation type="journal article" date="2018" name="Nat. Ecol. Evol.">
        <title>Genomic signatures of mitonuclear coevolution across populations of Tigriopus californicus.</title>
        <authorList>
            <person name="Barreto F.S."/>
            <person name="Watson E.T."/>
            <person name="Lima T.G."/>
            <person name="Willett C.S."/>
            <person name="Edmands S."/>
            <person name="Li W."/>
            <person name="Burton R.S."/>
        </authorList>
    </citation>
    <scope>NUCLEOTIDE SEQUENCE [LARGE SCALE GENOMIC DNA]</scope>
    <source>
        <strain evidence="4 5">San Diego</strain>
    </source>
</reference>
<dbReference type="GO" id="GO:0008010">
    <property type="term" value="F:structural constituent of chitin-based larval cuticle"/>
    <property type="evidence" value="ECO:0007669"/>
    <property type="project" value="TreeGrafter"/>
</dbReference>
<feature type="region of interest" description="Disordered" evidence="3">
    <location>
        <begin position="1"/>
        <end position="39"/>
    </location>
</feature>
<dbReference type="InterPro" id="IPR000618">
    <property type="entry name" value="Insect_cuticle"/>
</dbReference>
<keyword evidence="1 2" id="KW-0193">Cuticle</keyword>
<dbReference type="PROSITE" id="PS51155">
    <property type="entry name" value="CHIT_BIND_RR_2"/>
    <property type="match status" value="1"/>
</dbReference>
<dbReference type="PANTHER" id="PTHR10380">
    <property type="entry name" value="CUTICLE PROTEIN"/>
    <property type="match status" value="1"/>
</dbReference>
<feature type="compositionally biased region" description="Basic and acidic residues" evidence="3">
    <location>
        <begin position="8"/>
        <end position="19"/>
    </location>
</feature>
<dbReference type="PANTHER" id="PTHR10380:SF173">
    <property type="entry name" value="CUTICULAR PROTEIN 47EF, ISOFORM C-RELATED"/>
    <property type="match status" value="1"/>
</dbReference>
<feature type="region of interest" description="Disordered" evidence="3">
    <location>
        <begin position="260"/>
        <end position="284"/>
    </location>
</feature>
<evidence type="ECO:0000256" key="3">
    <source>
        <dbReference type="SAM" id="MobiDB-lite"/>
    </source>
</evidence>
<comment type="caution">
    <text evidence="4">The sequence shown here is derived from an EMBL/GenBank/DDBJ whole genome shotgun (WGS) entry which is preliminary data.</text>
</comment>
<feature type="region of interest" description="Disordered" evidence="3">
    <location>
        <begin position="328"/>
        <end position="359"/>
    </location>
</feature>
<evidence type="ECO:0000313" key="5">
    <source>
        <dbReference type="Proteomes" id="UP000318571"/>
    </source>
</evidence>
<dbReference type="Proteomes" id="UP000318571">
    <property type="component" value="Chromosome 8"/>
</dbReference>
<organism evidence="4 5">
    <name type="scientific">Tigriopus californicus</name>
    <name type="common">Marine copepod</name>
    <dbReference type="NCBI Taxonomy" id="6832"/>
    <lineage>
        <taxon>Eukaryota</taxon>
        <taxon>Metazoa</taxon>
        <taxon>Ecdysozoa</taxon>
        <taxon>Arthropoda</taxon>
        <taxon>Crustacea</taxon>
        <taxon>Multicrustacea</taxon>
        <taxon>Hexanauplia</taxon>
        <taxon>Copepoda</taxon>
        <taxon>Harpacticoida</taxon>
        <taxon>Harpacticidae</taxon>
        <taxon>Tigriopus</taxon>
    </lineage>
</organism>
<dbReference type="GO" id="GO:0062129">
    <property type="term" value="C:chitin-based extracellular matrix"/>
    <property type="evidence" value="ECO:0007669"/>
    <property type="project" value="TreeGrafter"/>
</dbReference>